<evidence type="ECO:0000256" key="2">
    <source>
        <dbReference type="ARBA" id="ARBA00022525"/>
    </source>
</evidence>
<dbReference type="Pfam" id="PF19872">
    <property type="entry name" value="DUF6345"/>
    <property type="match status" value="1"/>
</dbReference>
<dbReference type="InterPro" id="IPR045926">
    <property type="entry name" value="DUF6345"/>
</dbReference>
<reference evidence="5 6" key="1">
    <citation type="submission" date="2016-04" db="EMBL/GenBank/DDBJ databases">
        <title>Complete genome sequence of Thermococcus siculi type strain RG-20.</title>
        <authorList>
            <person name="Oger P.M."/>
        </authorList>
    </citation>
    <scope>NUCLEOTIDE SEQUENCE [LARGE SCALE GENOMIC DNA]</scope>
    <source>
        <strain evidence="5 6">RG-20</strain>
    </source>
</reference>
<dbReference type="NCBIfam" id="NF033679">
    <property type="entry name" value="DNRLRE_dom"/>
    <property type="match status" value="1"/>
</dbReference>
<dbReference type="GeneID" id="33318490"/>
<evidence type="ECO:0000256" key="1">
    <source>
        <dbReference type="ARBA" id="ARBA00004613"/>
    </source>
</evidence>
<dbReference type="InterPro" id="IPR055372">
    <property type="entry name" value="CBM96"/>
</dbReference>
<keyword evidence="2" id="KW-0964">Secreted</keyword>
<protein>
    <recommendedName>
        <fullName evidence="4">Carbohydrate-binding module family 96 domain-containing protein</fullName>
    </recommendedName>
</protein>
<dbReference type="KEGG" id="tsl:A3L11_09585"/>
<dbReference type="Proteomes" id="UP000250125">
    <property type="component" value="Chromosome"/>
</dbReference>
<evidence type="ECO:0000313" key="5">
    <source>
        <dbReference type="EMBL" id="ASJ09467.1"/>
    </source>
</evidence>
<gene>
    <name evidence="5" type="ORF">A3L11_09585</name>
</gene>
<proteinExistence type="predicted"/>
<dbReference type="RefSeq" id="WP_088856695.1">
    <property type="nucleotide sequence ID" value="NZ_CP015103.1"/>
</dbReference>
<keyword evidence="6" id="KW-1185">Reference proteome</keyword>
<comment type="subcellular location">
    <subcellularLocation>
        <location evidence="1">Secreted</location>
    </subcellularLocation>
</comment>
<feature type="domain" description="Carbohydrate-binding module family 96" evidence="4">
    <location>
        <begin position="46"/>
        <end position="176"/>
    </location>
</feature>
<dbReference type="OrthoDB" id="373968at2157"/>
<sequence>MRKTAAFVVGLLFLGGLAGLGLSDGFPGIVIPPIIIPPAILNSRNVTLIADADTYVSEALPRDNFGEEFYLRVGYDNSEFGGLWYSYVWFNLSEIPQDTNVTAAYMCLYLKNQVPANNDLVSAYDVRVAVPGDSWREERVTWNNRPSIAKNVSSLKIDRGVERYYCWDVSNEVKYWVSTPYIGCPTPTCFSIPTNKGFVVYTDDNLATTAFFDFESRENVHPPELIIYYNSSEVLNVTETTETVVNDTMPPTISISEGEGSLDFKYCYVVITDDLAIKSIRIYDNGELLFSEDDYNGTSDRGDHYSKTFQVDGYGNHVIRVVALDYGGNMAEKTLGIHVGEESPPVVLITFQPEHPAIGDLVAIKVIASSLPQRITRMQVYLNSSPDDLQVLEDTPMLQETFNKTYYIRAERGVRAYTVTAYAYDEEDLLTRESRTALVGRCNDMVLNQNEEGVDCGGVCEDCNPYEYGLVSVGYYEPPCEQHDIGDIYYIVHGFGNNLPGTWVKKFDRSWSTAYERMFRDKDYSRWVNNSTVFGEDNLYVDSVDLVFYGGHGGMSNGSIGGVPSWVYTGAFAVKKDSCGILSWWMRFDEDLDWLILYSCHSLENSDGNNQWLEAWNGTFHGLHMIMGFNGVTWISWTTIEIGEDFADNLKDGDTFAQAWLDAATDWACCNKPAVMAVNPYVLDHDHLPGEGEVVYVPNEKADPSRMVWVGYTDCWGLDSC</sequence>
<dbReference type="EMBL" id="CP015103">
    <property type="protein sequence ID" value="ASJ09467.1"/>
    <property type="molecule type" value="Genomic_DNA"/>
</dbReference>
<evidence type="ECO:0000259" key="4">
    <source>
        <dbReference type="Pfam" id="PF24517"/>
    </source>
</evidence>
<evidence type="ECO:0000256" key="3">
    <source>
        <dbReference type="ARBA" id="ARBA00022729"/>
    </source>
</evidence>
<keyword evidence="3" id="KW-0732">Signal</keyword>
<evidence type="ECO:0000313" key="6">
    <source>
        <dbReference type="Proteomes" id="UP000250125"/>
    </source>
</evidence>
<dbReference type="GO" id="GO:0005576">
    <property type="term" value="C:extracellular region"/>
    <property type="evidence" value="ECO:0007669"/>
    <property type="project" value="UniProtKB-SubCell"/>
</dbReference>
<organism evidence="5 6">
    <name type="scientific">Thermococcus siculi</name>
    <dbReference type="NCBI Taxonomy" id="72803"/>
    <lineage>
        <taxon>Archaea</taxon>
        <taxon>Methanobacteriati</taxon>
        <taxon>Methanobacteriota</taxon>
        <taxon>Thermococci</taxon>
        <taxon>Thermococcales</taxon>
        <taxon>Thermococcaceae</taxon>
        <taxon>Thermococcus</taxon>
    </lineage>
</organism>
<accession>A0A2Z2MS04</accession>
<name>A0A2Z2MS04_9EURY</name>
<dbReference type="Pfam" id="PF24517">
    <property type="entry name" value="CBM96"/>
    <property type="match status" value="1"/>
</dbReference>
<dbReference type="AlphaFoldDB" id="A0A2Z2MS04"/>